<protein>
    <submittedName>
        <fullName evidence="1">DUF1090 domain-containing protein</fullName>
    </submittedName>
</protein>
<evidence type="ECO:0000313" key="2">
    <source>
        <dbReference type="Proteomes" id="UP000240475"/>
    </source>
</evidence>
<dbReference type="Pfam" id="PF06476">
    <property type="entry name" value="DUF1090"/>
    <property type="match status" value="1"/>
</dbReference>
<dbReference type="AlphaFoldDB" id="A0A0P9LBQ3"/>
<dbReference type="RefSeq" id="WP_003316364.1">
    <property type="nucleotide sequence ID" value="NZ_CP028490.1"/>
</dbReference>
<name>A0A0P9LBQ3_PSESX</name>
<evidence type="ECO:0000313" key="1">
    <source>
        <dbReference type="EMBL" id="AVX25756.1"/>
    </source>
</evidence>
<organism evidence="1 2">
    <name type="scientific">Pseudomonas syringae pv. atrofaciens</name>
    <dbReference type="NCBI Taxonomy" id="192087"/>
    <lineage>
        <taxon>Bacteria</taxon>
        <taxon>Pseudomonadati</taxon>
        <taxon>Pseudomonadota</taxon>
        <taxon>Gammaproteobacteria</taxon>
        <taxon>Pseudomonadales</taxon>
        <taxon>Pseudomonadaceae</taxon>
        <taxon>Pseudomonas</taxon>
        <taxon>Pseudomonas syringae</taxon>
    </lineage>
</organism>
<reference evidence="1 2" key="1">
    <citation type="submission" date="2018-04" db="EMBL/GenBank/DDBJ databases">
        <authorList>
            <person name="Cha J.-S."/>
        </authorList>
    </citation>
    <scope>NUCLEOTIDE SEQUENCE [LARGE SCALE GENOMIC DNA]</scope>
    <source>
        <strain evidence="1 2">LMG5095</strain>
    </source>
</reference>
<sequence length="138" mass="15488">MQFLSPLILFTSCTLLATTVFADAQAPSPVQSECQIKSQEISSKIQYAKTEGNKAEQSDLEKALAEVNANCTETSLIKQRKQKVLDAKQEVSRRQTDLNKAMEKGDPEKINKRKDKLADSRKELQEAQTELEKVQSDD</sequence>
<dbReference type="GeneID" id="77280637"/>
<gene>
    <name evidence="1" type="ORF">DA456_21480</name>
</gene>
<dbReference type="EMBL" id="CP028490">
    <property type="protein sequence ID" value="AVX25756.1"/>
    <property type="molecule type" value="Genomic_DNA"/>
</dbReference>
<dbReference type="Proteomes" id="UP000240475">
    <property type="component" value="Chromosome"/>
</dbReference>
<proteinExistence type="predicted"/>
<accession>A0A0P9LBQ3</accession>
<dbReference type="InterPro" id="IPR009468">
    <property type="entry name" value="DUF1090"/>
</dbReference>